<protein>
    <submittedName>
        <fullName evidence="2">Uncharacterized protein</fullName>
    </submittedName>
</protein>
<keyword evidence="3" id="KW-1185">Reference proteome</keyword>
<dbReference type="Proteomes" id="UP000807342">
    <property type="component" value="Unassembled WGS sequence"/>
</dbReference>
<reference evidence="2" key="1">
    <citation type="submission" date="2020-11" db="EMBL/GenBank/DDBJ databases">
        <authorList>
            <consortium name="DOE Joint Genome Institute"/>
            <person name="Ahrendt S."/>
            <person name="Riley R."/>
            <person name="Andreopoulos W."/>
            <person name="Labutti K."/>
            <person name="Pangilinan J."/>
            <person name="Ruiz-Duenas F.J."/>
            <person name="Barrasa J.M."/>
            <person name="Sanchez-Garcia M."/>
            <person name="Camarero S."/>
            <person name="Miyauchi S."/>
            <person name="Serrano A."/>
            <person name="Linde D."/>
            <person name="Babiker R."/>
            <person name="Drula E."/>
            <person name="Ayuso-Fernandez I."/>
            <person name="Pacheco R."/>
            <person name="Padilla G."/>
            <person name="Ferreira P."/>
            <person name="Barriuso J."/>
            <person name="Kellner H."/>
            <person name="Castanera R."/>
            <person name="Alfaro M."/>
            <person name="Ramirez L."/>
            <person name="Pisabarro A.G."/>
            <person name="Kuo A."/>
            <person name="Tritt A."/>
            <person name="Lipzen A."/>
            <person name="He G."/>
            <person name="Yan M."/>
            <person name="Ng V."/>
            <person name="Cullen D."/>
            <person name="Martin F."/>
            <person name="Rosso M.-N."/>
            <person name="Henrissat B."/>
            <person name="Hibbett D."/>
            <person name="Martinez A.T."/>
            <person name="Grigoriev I.V."/>
        </authorList>
    </citation>
    <scope>NUCLEOTIDE SEQUENCE</scope>
    <source>
        <strain evidence="2">MF-IS2</strain>
    </source>
</reference>
<sequence>MPKAPPRPSLPTSSSEFALPSSSSSPLASSSSLTLDDPSFLLSRFRRPSLLSQKSALFGEGRLHSPLAASFTPYTHSRRRSRNASFSLTEDSYESDRERMITDSPTSGTNTPPLKSNDSSEEDLNPNTAKPGSSANRVPPLTPPRRRSSASMDVQEGYGLVTSSGKRITLPVRAPDFQRRSGKTLRLAPLQLKAPRILGLLAESRPEEAEVKSEAAFQRLVTSCSDLPLQPRTPRAATDRGRYPEEAVHEETQREDTPSDDDEGEAGEEPFAFSSSGGSEPITILKPLTPAGSINGDGMIMSVSETSSDSNAMEVDMPFGSPSMSSMMSTPISQWRHTPPPTSASAMRSNKRKFDDRFDPYPTSNKRRAVSPAVLDPNQRTPISRGNSSRLPIAVPISIPGSQVNSACSSPTISGSYPRFPGSVGAMSSSPTMRSSMALASPILRPIMRRREGEEKEVEGAGEAVNGLTLG</sequence>
<feature type="region of interest" description="Disordered" evidence="1">
    <location>
        <begin position="444"/>
        <end position="471"/>
    </location>
</feature>
<name>A0A9P6C3Y7_9AGAR</name>
<feature type="region of interest" description="Disordered" evidence="1">
    <location>
        <begin position="226"/>
        <end position="299"/>
    </location>
</feature>
<feature type="compositionally biased region" description="Low complexity" evidence="1">
    <location>
        <begin position="323"/>
        <end position="333"/>
    </location>
</feature>
<evidence type="ECO:0000313" key="2">
    <source>
        <dbReference type="EMBL" id="KAF9448195.1"/>
    </source>
</evidence>
<feature type="region of interest" description="Disordered" evidence="1">
    <location>
        <begin position="323"/>
        <end position="367"/>
    </location>
</feature>
<dbReference type="OrthoDB" id="5396103at2759"/>
<comment type="caution">
    <text evidence="2">The sequence shown here is derived from an EMBL/GenBank/DDBJ whole genome shotgun (WGS) entry which is preliminary data.</text>
</comment>
<dbReference type="EMBL" id="MU151170">
    <property type="protein sequence ID" value="KAF9448195.1"/>
    <property type="molecule type" value="Genomic_DNA"/>
</dbReference>
<evidence type="ECO:0000313" key="3">
    <source>
        <dbReference type="Proteomes" id="UP000807342"/>
    </source>
</evidence>
<feature type="compositionally biased region" description="Polar residues" evidence="1">
    <location>
        <begin position="103"/>
        <end position="117"/>
    </location>
</feature>
<dbReference type="AlphaFoldDB" id="A0A9P6C3Y7"/>
<feature type="compositionally biased region" description="Acidic residues" evidence="1">
    <location>
        <begin position="258"/>
        <end position="268"/>
    </location>
</feature>
<proteinExistence type="predicted"/>
<feature type="compositionally biased region" description="Basic and acidic residues" evidence="1">
    <location>
        <begin position="237"/>
        <end position="257"/>
    </location>
</feature>
<evidence type="ECO:0000256" key="1">
    <source>
        <dbReference type="SAM" id="MobiDB-lite"/>
    </source>
</evidence>
<feature type="region of interest" description="Disordered" evidence="1">
    <location>
        <begin position="57"/>
        <end position="154"/>
    </location>
</feature>
<feature type="compositionally biased region" description="Polar residues" evidence="1">
    <location>
        <begin position="125"/>
        <end position="136"/>
    </location>
</feature>
<organism evidence="2 3">
    <name type="scientific">Macrolepiota fuliginosa MF-IS2</name>
    <dbReference type="NCBI Taxonomy" id="1400762"/>
    <lineage>
        <taxon>Eukaryota</taxon>
        <taxon>Fungi</taxon>
        <taxon>Dikarya</taxon>
        <taxon>Basidiomycota</taxon>
        <taxon>Agaricomycotina</taxon>
        <taxon>Agaricomycetes</taxon>
        <taxon>Agaricomycetidae</taxon>
        <taxon>Agaricales</taxon>
        <taxon>Agaricineae</taxon>
        <taxon>Agaricaceae</taxon>
        <taxon>Macrolepiota</taxon>
    </lineage>
</organism>
<gene>
    <name evidence="2" type="ORF">P691DRAFT_760151</name>
</gene>
<accession>A0A9P6C3Y7</accession>
<feature type="region of interest" description="Disordered" evidence="1">
    <location>
        <begin position="1"/>
        <end position="34"/>
    </location>
</feature>
<feature type="compositionally biased region" description="Low complexity" evidence="1">
    <location>
        <begin position="11"/>
        <end position="34"/>
    </location>
</feature>